<dbReference type="EMBL" id="JBIHSN010000003">
    <property type="protein sequence ID" value="MFH0266775.1"/>
    <property type="molecule type" value="Genomic_DNA"/>
</dbReference>
<dbReference type="PIRSF" id="PIRSF006157">
    <property type="entry name" value="Doxgns_DODA"/>
    <property type="match status" value="1"/>
</dbReference>
<dbReference type="SUPFAM" id="SSF53213">
    <property type="entry name" value="LigB-like"/>
    <property type="match status" value="1"/>
</dbReference>
<dbReference type="CDD" id="cd07363">
    <property type="entry name" value="45_DOPA_Dioxygenase"/>
    <property type="match status" value="1"/>
</dbReference>
<gene>
    <name evidence="7" type="ORF">ACGRQ9_15115</name>
</gene>
<evidence type="ECO:0000256" key="5">
    <source>
        <dbReference type="ARBA" id="ARBA00023002"/>
    </source>
</evidence>
<dbReference type="RefSeq" id="WP_394608422.1">
    <property type="nucleotide sequence ID" value="NZ_JBIHSJ010000004.1"/>
</dbReference>
<sequence length="259" mass="28510">MKLAPVMFVGHGSPMFAIEQSHARDLLEQHRTVFDGVKAIVIVSAHWVTNGFTGVTSDKAPQTIHDFGGFPTQLYQLEYPASGSPELAKAIQSLLAADGLDVRLQDQRGLDHGAWVPLMHLVPNATIPVVQVSINSHASGDDVYRLGEQLGCLREQGIAVIGSGSITHNLRDLVLDSKQAADYVVEFEQWVRLQITECNPQALLDAPNLQAHFFRAHPTHEHYLPLLVALGASRHRDQVSVIEGGIQHHALSMESYLWQ</sequence>
<proteinExistence type="inferred from homology"/>
<keyword evidence="5" id="KW-0560">Oxidoreductase</keyword>
<dbReference type="Pfam" id="PF02900">
    <property type="entry name" value="LigB"/>
    <property type="match status" value="1"/>
</dbReference>
<evidence type="ECO:0000256" key="1">
    <source>
        <dbReference type="ARBA" id="ARBA00001947"/>
    </source>
</evidence>
<dbReference type="Gene3D" id="3.40.830.10">
    <property type="entry name" value="LigB-like"/>
    <property type="match status" value="1"/>
</dbReference>
<protein>
    <submittedName>
        <fullName evidence="7">Dioxygenase</fullName>
    </submittedName>
</protein>
<reference evidence="7 8" key="1">
    <citation type="submission" date="2024-10" db="EMBL/GenBank/DDBJ databases">
        <authorList>
            <person name="Yibar A."/>
            <person name="Saticioglu I.B."/>
            <person name="Duman M."/>
            <person name="Ajmi N."/>
            <person name="Gurler F."/>
            <person name="Ay H."/>
            <person name="Onuk E."/>
            <person name="Guler S."/>
            <person name="Romalde J.L."/>
        </authorList>
    </citation>
    <scope>NUCLEOTIDE SEQUENCE [LARGE SCALE GENOMIC DNA]</scope>
    <source>
        <strain evidence="7 8">14-MA-B</strain>
    </source>
</reference>
<dbReference type="InterPro" id="IPR004183">
    <property type="entry name" value="Xdiol_dOase_suB"/>
</dbReference>
<comment type="cofactor">
    <cofactor evidence="1">
        <name>Zn(2+)</name>
        <dbReference type="ChEBI" id="CHEBI:29105"/>
    </cofactor>
</comment>
<comment type="similarity">
    <text evidence="2">Belongs to the DODA-type extradiol aromatic ring-opening dioxygenase family.</text>
</comment>
<name>A0ABW7J0H9_9VIBR</name>
<evidence type="ECO:0000259" key="6">
    <source>
        <dbReference type="Pfam" id="PF02900"/>
    </source>
</evidence>
<keyword evidence="8" id="KW-1185">Reference proteome</keyword>
<accession>A0ABW7J0H9</accession>
<comment type="caution">
    <text evidence="7">The sequence shown here is derived from an EMBL/GenBank/DDBJ whole genome shotgun (WGS) entry which is preliminary data.</text>
</comment>
<evidence type="ECO:0000256" key="2">
    <source>
        <dbReference type="ARBA" id="ARBA00007581"/>
    </source>
</evidence>
<dbReference type="InterPro" id="IPR014436">
    <property type="entry name" value="Extradiol_dOase_DODA"/>
</dbReference>
<organism evidence="7 8">
    <name type="scientific">Vibrio rumoiensis</name>
    <dbReference type="NCBI Taxonomy" id="76258"/>
    <lineage>
        <taxon>Bacteria</taxon>
        <taxon>Pseudomonadati</taxon>
        <taxon>Pseudomonadota</taxon>
        <taxon>Gammaproteobacteria</taxon>
        <taxon>Vibrionales</taxon>
        <taxon>Vibrionaceae</taxon>
        <taxon>Vibrio</taxon>
    </lineage>
</organism>
<keyword evidence="3" id="KW-0479">Metal-binding</keyword>
<dbReference type="GO" id="GO:0051213">
    <property type="term" value="F:dioxygenase activity"/>
    <property type="evidence" value="ECO:0007669"/>
    <property type="project" value="UniProtKB-KW"/>
</dbReference>
<evidence type="ECO:0000313" key="7">
    <source>
        <dbReference type="EMBL" id="MFH0266775.1"/>
    </source>
</evidence>
<evidence type="ECO:0000256" key="3">
    <source>
        <dbReference type="ARBA" id="ARBA00022723"/>
    </source>
</evidence>
<keyword evidence="4" id="KW-0862">Zinc</keyword>
<feature type="domain" description="Extradiol ring-cleavage dioxygenase class III enzyme subunit B" evidence="6">
    <location>
        <begin position="10"/>
        <end position="235"/>
    </location>
</feature>
<dbReference type="PANTHER" id="PTHR30096:SF0">
    <property type="entry name" value="4,5-DOPA DIOXYGENASE EXTRADIOL-LIKE PROTEIN"/>
    <property type="match status" value="1"/>
</dbReference>
<evidence type="ECO:0000256" key="4">
    <source>
        <dbReference type="ARBA" id="ARBA00022833"/>
    </source>
</evidence>
<keyword evidence="7" id="KW-0223">Dioxygenase</keyword>
<dbReference type="Proteomes" id="UP001607151">
    <property type="component" value="Unassembled WGS sequence"/>
</dbReference>
<dbReference type="PANTHER" id="PTHR30096">
    <property type="entry name" value="4,5-DOPA DIOXYGENASE EXTRADIOL-LIKE PROTEIN"/>
    <property type="match status" value="1"/>
</dbReference>
<evidence type="ECO:0000313" key="8">
    <source>
        <dbReference type="Proteomes" id="UP001607151"/>
    </source>
</evidence>